<dbReference type="InterPro" id="IPR019251">
    <property type="entry name" value="DUF2231_TM"/>
</dbReference>
<feature type="transmembrane region" description="Helical" evidence="1">
    <location>
        <begin position="83"/>
        <end position="103"/>
    </location>
</feature>
<evidence type="ECO:0000256" key="1">
    <source>
        <dbReference type="SAM" id="Phobius"/>
    </source>
</evidence>
<dbReference type="CDD" id="cd00729">
    <property type="entry name" value="rubredoxin_SM"/>
    <property type="match status" value="1"/>
</dbReference>
<sequence>MRKWKCTICDYIHEGEAPPDTCPVCGAESSAFVEITESSENPVSVAQTVGAEPSFAESTEQAVQSLLSETTLKFHLHPITVHAPNGIIPMAFIFLLIAAVFSVQSLDQAAFYSFIFTLLSMPAVLFTGYVTWKHKYRGALTSIFKMKIAASIVSVILLCFLVFWRMIDPDIFSAGGMPMVIYLLLTLGLVGAVGLAGHLGGKLVFKTGN</sequence>
<organism evidence="3 4">
    <name type="scientific">Malonomonas rubra DSM 5091</name>
    <dbReference type="NCBI Taxonomy" id="1122189"/>
    <lineage>
        <taxon>Bacteria</taxon>
        <taxon>Pseudomonadati</taxon>
        <taxon>Thermodesulfobacteriota</taxon>
        <taxon>Desulfuromonadia</taxon>
        <taxon>Desulfuromonadales</taxon>
        <taxon>Geopsychrobacteraceae</taxon>
        <taxon>Malonomonas</taxon>
    </lineage>
</organism>
<keyword evidence="4" id="KW-1185">Reference proteome</keyword>
<dbReference type="OrthoDB" id="9799749at2"/>
<feature type="transmembrane region" description="Helical" evidence="1">
    <location>
        <begin position="144"/>
        <end position="167"/>
    </location>
</feature>
<evidence type="ECO:0000313" key="4">
    <source>
        <dbReference type="Proteomes" id="UP000184171"/>
    </source>
</evidence>
<dbReference type="Pfam" id="PF21349">
    <property type="entry name" value="RUBY_RBDX"/>
    <property type="match status" value="1"/>
</dbReference>
<dbReference type="EMBL" id="FQZT01000002">
    <property type="protein sequence ID" value="SHI79157.1"/>
    <property type="molecule type" value="Genomic_DNA"/>
</dbReference>
<proteinExistence type="predicted"/>
<dbReference type="GO" id="GO:0005506">
    <property type="term" value="F:iron ion binding"/>
    <property type="evidence" value="ECO:0007669"/>
    <property type="project" value="InterPro"/>
</dbReference>
<protein>
    <recommendedName>
        <fullName evidence="2">Rubredoxin-like domain-containing protein</fullName>
    </recommendedName>
</protein>
<keyword evidence="1" id="KW-1133">Transmembrane helix</keyword>
<feature type="transmembrane region" description="Helical" evidence="1">
    <location>
        <begin position="109"/>
        <end position="132"/>
    </location>
</feature>
<keyword evidence="1" id="KW-0472">Membrane</keyword>
<dbReference type="Pfam" id="PF09990">
    <property type="entry name" value="DUF2231"/>
    <property type="match status" value="1"/>
</dbReference>
<accession>A0A1M6E0X8</accession>
<evidence type="ECO:0000313" key="3">
    <source>
        <dbReference type="EMBL" id="SHI79157.1"/>
    </source>
</evidence>
<keyword evidence="1" id="KW-0812">Transmembrane</keyword>
<dbReference type="RefSeq" id="WP_072906225.1">
    <property type="nucleotide sequence ID" value="NZ_FQZT01000002.1"/>
</dbReference>
<dbReference type="PROSITE" id="PS50903">
    <property type="entry name" value="RUBREDOXIN_LIKE"/>
    <property type="match status" value="1"/>
</dbReference>
<dbReference type="Proteomes" id="UP000184171">
    <property type="component" value="Unassembled WGS sequence"/>
</dbReference>
<dbReference type="AlphaFoldDB" id="A0A1M6E0X8"/>
<dbReference type="SUPFAM" id="SSF57802">
    <property type="entry name" value="Rubredoxin-like"/>
    <property type="match status" value="1"/>
</dbReference>
<reference evidence="3 4" key="1">
    <citation type="submission" date="2016-11" db="EMBL/GenBank/DDBJ databases">
        <authorList>
            <person name="Jaros S."/>
            <person name="Januszkiewicz K."/>
            <person name="Wedrychowicz H."/>
        </authorList>
    </citation>
    <scope>NUCLEOTIDE SEQUENCE [LARGE SCALE GENOMIC DNA]</scope>
    <source>
        <strain evidence="3 4">DSM 5091</strain>
    </source>
</reference>
<gene>
    <name evidence="3" type="ORF">SAMN02745165_00892</name>
</gene>
<feature type="transmembrane region" description="Helical" evidence="1">
    <location>
        <begin position="179"/>
        <end position="199"/>
    </location>
</feature>
<dbReference type="STRING" id="1122189.SAMN02745165_00892"/>
<name>A0A1M6E0X8_MALRU</name>
<dbReference type="InterPro" id="IPR048574">
    <property type="entry name" value="RUBY_RBDX"/>
</dbReference>
<dbReference type="Gene3D" id="2.20.28.10">
    <property type="match status" value="1"/>
</dbReference>
<feature type="domain" description="Rubredoxin-like" evidence="2">
    <location>
        <begin position="1"/>
        <end position="35"/>
    </location>
</feature>
<dbReference type="InterPro" id="IPR024934">
    <property type="entry name" value="Rubredoxin-like_dom"/>
</dbReference>
<evidence type="ECO:0000259" key="2">
    <source>
        <dbReference type="PROSITE" id="PS50903"/>
    </source>
</evidence>